<feature type="compositionally biased region" description="Basic and acidic residues" evidence="1">
    <location>
        <begin position="93"/>
        <end position="119"/>
    </location>
</feature>
<feature type="non-terminal residue" evidence="2">
    <location>
        <position position="1"/>
    </location>
</feature>
<feature type="region of interest" description="Disordered" evidence="1">
    <location>
        <begin position="68"/>
        <end position="137"/>
    </location>
</feature>
<dbReference type="Pfam" id="PF13921">
    <property type="entry name" value="Myb_DNA-bind_6"/>
    <property type="match status" value="1"/>
</dbReference>
<comment type="caution">
    <text evidence="2">The sequence shown here is derived from an EMBL/GenBank/DDBJ whole genome shotgun (WGS) entry which is preliminary data.</text>
</comment>
<evidence type="ECO:0000313" key="2">
    <source>
        <dbReference type="EMBL" id="TKA62958.1"/>
    </source>
</evidence>
<evidence type="ECO:0008006" key="4">
    <source>
        <dbReference type="Google" id="ProtNLM"/>
    </source>
</evidence>
<protein>
    <recommendedName>
        <fullName evidence="4">Myb-like domain-containing protein</fullName>
    </recommendedName>
</protein>
<accession>A0A4U0WKB7</accession>
<organism evidence="2 3">
    <name type="scientific">Friedmanniomyces simplex</name>
    <dbReference type="NCBI Taxonomy" id="329884"/>
    <lineage>
        <taxon>Eukaryota</taxon>
        <taxon>Fungi</taxon>
        <taxon>Dikarya</taxon>
        <taxon>Ascomycota</taxon>
        <taxon>Pezizomycotina</taxon>
        <taxon>Dothideomycetes</taxon>
        <taxon>Dothideomycetidae</taxon>
        <taxon>Mycosphaerellales</taxon>
        <taxon>Teratosphaeriaceae</taxon>
        <taxon>Friedmanniomyces</taxon>
    </lineage>
</organism>
<feature type="compositionally biased region" description="Low complexity" evidence="1">
    <location>
        <begin position="120"/>
        <end position="133"/>
    </location>
</feature>
<reference evidence="2 3" key="1">
    <citation type="submission" date="2017-03" db="EMBL/GenBank/DDBJ databases">
        <title>Genomes of endolithic fungi from Antarctica.</title>
        <authorList>
            <person name="Coleine C."/>
            <person name="Masonjones S."/>
            <person name="Stajich J.E."/>
        </authorList>
    </citation>
    <scope>NUCLEOTIDE SEQUENCE [LARGE SCALE GENOMIC DNA]</scope>
    <source>
        <strain evidence="2 3">CCFEE 5184</strain>
    </source>
</reference>
<evidence type="ECO:0000313" key="3">
    <source>
        <dbReference type="Proteomes" id="UP000309340"/>
    </source>
</evidence>
<evidence type="ECO:0000256" key="1">
    <source>
        <dbReference type="SAM" id="MobiDB-lite"/>
    </source>
</evidence>
<proteinExistence type="predicted"/>
<name>A0A4U0WKB7_9PEZI</name>
<dbReference type="OrthoDB" id="5427780at2759"/>
<dbReference type="AlphaFoldDB" id="A0A4U0WKB7"/>
<gene>
    <name evidence="2" type="ORF">B0A55_10650</name>
</gene>
<feature type="compositionally biased region" description="Basic and acidic residues" evidence="1">
    <location>
        <begin position="68"/>
        <end position="78"/>
    </location>
</feature>
<dbReference type="EMBL" id="NAJQ01000999">
    <property type="protein sequence ID" value="TKA62958.1"/>
    <property type="molecule type" value="Genomic_DNA"/>
</dbReference>
<dbReference type="Proteomes" id="UP000309340">
    <property type="component" value="Unassembled WGS sequence"/>
</dbReference>
<sequence>DGGGGGGDDKNPNVRDWTAEEDAELKKLMGEGKTPKQIGQEMKRFQGQIKKRWNEIGGGDNVVVVVQTDEKKKDEVVDAQKPMTKKEKKAAKKAQDEKDAAAAEKKQPEPEKERAKETSKPAAAAKAPSKAGSAHGGEARFTMNEWLTLQEDSLFSFGELQCLSELIMRDQNQTWLRIAAAFYDKTGRRVHPDDIREKFEEMARMG</sequence>
<keyword evidence="3" id="KW-1185">Reference proteome</keyword>
<dbReference type="STRING" id="329884.A0A4U0WKB7"/>